<evidence type="ECO:0000259" key="3">
    <source>
        <dbReference type="Pfam" id="PF08450"/>
    </source>
</evidence>
<evidence type="ECO:0000313" key="5">
    <source>
        <dbReference type="Proteomes" id="UP000606008"/>
    </source>
</evidence>
<reference evidence="4" key="1">
    <citation type="submission" date="2024-05" db="EMBL/GenBank/DDBJ databases">
        <authorList>
            <person name="Jung D.-H."/>
        </authorList>
    </citation>
    <scope>NUCLEOTIDE SEQUENCE</scope>
    <source>
        <strain evidence="4">JA-25</strain>
    </source>
</reference>
<feature type="signal peptide" evidence="2">
    <location>
        <begin position="1"/>
        <end position="26"/>
    </location>
</feature>
<dbReference type="InterPro" id="IPR013658">
    <property type="entry name" value="SGL"/>
</dbReference>
<protein>
    <submittedName>
        <fullName evidence="4">SMP-30/gluconolactonase/LRE family protein</fullName>
    </submittedName>
</protein>
<dbReference type="EMBL" id="WAEL01000001">
    <property type="protein sequence ID" value="NID08941.1"/>
    <property type="molecule type" value="Genomic_DNA"/>
</dbReference>
<dbReference type="Proteomes" id="UP000606008">
    <property type="component" value="Unassembled WGS sequence"/>
</dbReference>
<gene>
    <name evidence="4" type="ORF">F7231_02045</name>
</gene>
<accession>A0ABX0QAF7</accession>
<keyword evidence="5" id="KW-1185">Reference proteome</keyword>
<name>A0ABX0QAF7_9BACT</name>
<dbReference type="PANTHER" id="PTHR47572">
    <property type="entry name" value="LIPOPROTEIN-RELATED"/>
    <property type="match status" value="1"/>
</dbReference>
<comment type="caution">
    <text evidence="4">The sequence shown here is derived from an EMBL/GenBank/DDBJ whole genome shotgun (WGS) entry which is preliminary data.</text>
</comment>
<feature type="chain" id="PRO_5047465123" evidence="2">
    <location>
        <begin position="27"/>
        <end position="307"/>
    </location>
</feature>
<dbReference type="RefSeq" id="WP_166690725.1">
    <property type="nucleotide sequence ID" value="NZ_WAEL01000001.1"/>
</dbReference>
<keyword evidence="2" id="KW-0732">Signal</keyword>
<dbReference type="InterPro" id="IPR011042">
    <property type="entry name" value="6-blade_b-propeller_TolB-like"/>
</dbReference>
<evidence type="ECO:0000313" key="4">
    <source>
        <dbReference type="EMBL" id="NID08941.1"/>
    </source>
</evidence>
<dbReference type="PANTHER" id="PTHR47572:SF4">
    <property type="entry name" value="LACTONASE DRP35"/>
    <property type="match status" value="1"/>
</dbReference>
<dbReference type="InterPro" id="IPR051262">
    <property type="entry name" value="SMP-30/CGR1_Lactonase"/>
</dbReference>
<organism evidence="4 5">
    <name type="scientific">Fibrivirga algicola</name>
    <dbReference type="NCBI Taxonomy" id="2950420"/>
    <lineage>
        <taxon>Bacteria</taxon>
        <taxon>Pseudomonadati</taxon>
        <taxon>Bacteroidota</taxon>
        <taxon>Cytophagia</taxon>
        <taxon>Cytophagales</taxon>
        <taxon>Spirosomataceae</taxon>
        <taxon>Fibrivirga</taxon>
    </lineage>
</organism>
<evidence type="ECO:0000256" key="2">
    <source>
        <dbReference type="SAM" id="SignalP"/>
    </source>
</evidence>
<evidence type="ECO:0000256" key="1">
    <source>
        <dbReference type="ARBA" id="ARBA00022801"/>
    </source>
</evidence>
<keyword evidence="1" id="KW-0378">Hydrolase</keyword>
<sequence length="307" mass="33778">MTLHTKMQGLALALCVLVAPAFGQQAGTSALDSIGVVATGASLKQVSSQFTFTEGPTVDKKGTIYFTDQPNDKIWSYDTDGKLALYMDKTGRSNGLYIDKRGNLLACADQKSELWSISPDKKVTVLLANYEGRRFNGPNDLWQHPKGGIYFTDPFYARPYWEHKEQPMAKQSVYYLPEGKTEAVLVDDELQQPNGIVGSPDGKHLYVADIRANKTYKYDIAKDGSLTNRQLFVEQGSDGMTLDNKGNLYLTGRGVTVYSPAGKKMGNIPVPSRWVGNICFGGKDRKTLFITASESVYTLAMAVKGIE</sequence>
<feature type="domain" description="SMP-30/Gluconolactonase/LRE-like region" evidence="3">
    <location>
        <begin position="52"/>
        <end position="293"/>
    </location>
</feature>
<dbReference type="Gene3D" id="2.120.10.30">
    <property type="entry name" value="TolB, C-terminal domain"/>
    <property type="match status" value="1"/>
</dbReference>
<dbReference type="SUPFAM" id="SSF63829">
    <property type="entry name" value="Calcium-dependent phosphotriesterase"/>
    <property type="match status" value="1"/>
</dbReference>
<proteinExistence type="predicted"/>
<dbReference type="Pfam" id="PF08450">
    <property type="entry name" value="SGL"/>
    <property type="match status" value="1"/>
</dbReference>